<gene>
    <name evidence="4" type="ORF">E5344_09150</name>
</gene>
<evidence type="ECO:0000256" key="1">
    <source>
        <dbReference type="SAM" id="MobiDB-lite"/>
    </source>
</evidence>
<comment type="caution">
    <text evidence="4">The sequence shown here is derived from an EMBL/GenBank/DDBJ whole genome shotgun (WGS) entry which is preliminary data.</text>
</comment>
<organism evidence="4 5">
    <name type="scientific">Microbacterium laevaniformans</name>
    <dbReference type="NCBI Taxonomy" id="36807"/>
    <lineage>
        <taxon>Bacteria</taxon>
        <taxon>Bacillati</taxon>
        <taxon>Actinomycetota</taxon>
        <taxon>Actinomycetes</taxon>
        <taxon>Micrococcales</taxon>
        <taxon>Microbacteriaceae</taxon>
        <taxon>Microbacterium</taxon>
    </lineage>
</organism>
<proteinExistence type="predicted"/>
<dbReference type="OrthoDB" id="4336304at2"/>
<keyword evidence="2" id="KW-0812">Transmembrane</keyword>
<feature type="chain" id="PRO_5020471445" evidence="3">
    <location>
        <begin position="39"/>
        <end position="376"/>
    </location>
</feature>
<protein>
    <submittedName>
        <fullName evidence="4">DUF916 domain-containing protein</fullName>
    </submittedName>
</protein>
<reference evidence="4 5" key="1">
    <citation type="submission" date="2019-04" db="EMBL/GenBank/DDBJ databases">
        <title>Microbes associate with the intestines of laboratory mice.</title>
        <authorList>
            <person name="Navarre W."/>
            <person name="Wong E."/>
            <person name="Huang K."/>
            <person name="Tropini C."/>
            <person name="Ng K."/>
            <person name="Yu B."/>
        </authorList>
    </citation>
    <scope>NUCLEOTIDE SEQUENCE [LARGE SCALE GENOMIC DNA]</scope>
    <source>
        <strain evidence="4 5">NM46_B2-13</strain>
    </source>
</reference>
<evidence type="ECO:0000256" key="2">
    <source>
        <dbReference type="SAM" id="Phobius"/>
    </source>
</evidence>
<keyword evidence="2" id="KW-0472">Membrane</keyword>
<dbReference type="AlphaFoldDB" id="A0A4S2D7F0"/>
<sequence>MQFSTTRSGRRIRHTFGAFFFALALALPVAASALPARADDTAPDPGASAASVGVATRPAGTDGRPDGRTRFAYAADPGQSVTDQVLVGNTGTQRQDFTVYATDAYNATSGEFSLLATAEAPQALGTWVRFENGQDRIQFSLEPQEVRLLGFTVAFPADATPGDHAGGIVASVTDEGQQVSLDRRVATALFARVSGDLQPRLTLASFDATYQGDWWNPFGGTLKVLYTVDNPGNVALAANVSMGAVTWFGIAAAETQGGAIPVLLPGNSATYEFDLVGVGPWGYLNPAAKLTPFVDAPDAAMQVAVAPVSRDTVVVAVPWMLLIVAAVAAAVVLLLRWRRRRDEARAREWIAYTEQQAAIAAEARVRAAAATAPADS</sequence>
<dbReference type="EMBL" id="SRYO01000005">
    <property type="protein sequence ID" value="TGY36771.1"/>
    <property type="molecule type" value="Genomic_DNA"/>
</dbReference>
<name>A0A4S2D7F0_9MICO</name>
<evidence type="ECO:0000313" key="5">
    <source>
        <dbReference type="Proteomes" id="UP000309893"/>
    </source>
</evidence>
<dbReference type="Proteomes" id="UP000309893">
    <property type="component" value="Unassembled WGS sequence"/>
</dbReference>
<feature type="transmembrane region" description="Helical" evidence="2">
    <location>
        <begin position="316"/>
        <end position="337"/>
    </location>
</feature>
<dbReference type="RefSeq" id="WP_135949414.1">
    <property type="nucleotide sequence ID" value="NZ_SRYO01000005.1"/>
</dbReference>
<keyword evidence="3" id="KW-0732">Signal</keyword>
<evidence type="ECO:0000256" key="3">
    <source>
        <dbReference type="SAM" id="SignalP"/>
    </source>
</evidence>
<evidence type="ECO:0000313" key="4">
    <source>
        <dbReference type="EMBL" id="TGY36771.1"/>
    </source>
</evidence>
<keyword evidence="2" id="KW-1133">Transmembrane helix</keyword>
<accession>A0A4S2D7F0</accession>
<feature type="region of interest" description="Disordered" evidence="1">
    <location>
        <begin position="40"/>
        <end position="68"/>
    </location>
</feature>
<feature type="signal peptide" evidence="3">
    <location>
        <begin position="1"/>
        <end position="38"/>
    </location>
</feature>